<reference evidence="8" key="1">
    <citation type="submission" date="2023-08" db="EMBL/GenBank/DDBJ databases">
        <title>Black Yeasts Isolated from many extreme environments.</title>
        <authorList>
            <person name="Coleine C."/>
            <person name="Stajich J.E."/>
            <person name="Selbmann L."/>
        </authorList>
    </citation>
    <scope>NUCLEOTIDE SEQUENCE</scope>
    <source>
        <strain evidence="8">CCFEE 5401</strain>
    </source>
</reference>
<feature type="region of interest" description="Disordered" evidence="7">
    <location>
        <begin position="23"/>
        <end position="48"/>
    </location>
</feature>
<accession>A0AAN7TGG9</accession>
<dbReference type="AlphaFoldDB" id="A0AAN7TGG9"/>
<comment type="subcellular location">
    <subcellularLocation>
        <location evidence="1">Membrane</location>
        <topology evidence="1">Multi-pass membrane protein</topology>
    </subcellularLocation>
</comment>
<dbReference type="GO" id="GO:0016020">
    <property type="term" value="C:membrane"/>
    <property type="evidence" value="ECO:0007669"/>
    <property type="project" value="UniProtKB-SubCell"/>
</dbReference>
<dbReference type="PANTHER" id="PTHR11266">
    <property type="entry name" value="PEROXISOMAL MEMBRANE PROTEIN 2, PXMP2 MPV17"/>
    <property type="match status" value="1"/>
</dbReference>
<dbReference type="GO" id="GO:0005739">
    <property type="term" value="C:mitochondrion"/>
    <property type="evidence" value="ECO:0007669"/>
    <property type="project" value="TreeGrafter"/>
</dbReference>
<comment type="similarity">
    <text evidence="2 6">Belongs to the peroxisomal membrane protein PXMP2/4 family.</text>
</comment>
<protein>
    <submittedName>
        <fullName evidence="8">Uncharacterized protein</fullName>
    </submittedName>
</protein>
<keyword evidence="4 6" id="KW-1133">Transmembrane helix</keyword>
<evidence type="ECO:0000256" key="3">
    <source>
        <dbReference type="ARBA" id="ARBA00022692"/>
    </source>
</evidence>
<comment type="caution">
    <text evidence="8">The sequence shown here is derived from an EMBL/GenBank/DDBJ whole genome shotgun (WGS) entry which is preliminary data.</text>
</comment>
<evidence type="ECO:0000256" key="2">
    <source>
        <dbReference type="ARBA" id="ARBA00006824"/>
    </source>
</evidence>
<dbReference type="PANTHER" id="PTHR11266:SF113">
    <property type="entry name" value="MEMBRANE PROTEIN, MPV17_PMP22 FAMILY, PUTATIVE (AFU_ORTHOLOGUE AFUA_1G13840)-RELATED"/>
    <property type="match status" value="1"/>
</dbReference>
<evidence type="ECO:0000256" key="6">
    <source>
        <dbReference type="RuleBase" id="RU363053"/>
    </source>
</evidence>
<name>A0AAN7TGG9_9PEZI</name>
<feature type="transmembrane region" description="Helical" evidence="6">
    <location>
        <begin position="216"/>
        <end position="234"/>
    </location>
</feature>
<evidence type="ECO:0000313" key="8">
    <source>
        <dbReference type="EMBL" id="KAK5115738.1"/>
    </source>
</evidence>
<proteinExistence type="inferred from homology"/>
<dbReference type="InterPro" id="IPR007248">
    <property type="entry name" value="Mpv17_PMP22"/>
</dbReference>
<keyword evidence="5 6" id="KW-0472">Membrane</keyword>
<organism evidence="8 9">
    <name type="scientific">Meristemomyces frigidus</name>
    <dbReference type="NCBI Taxonomy" id="1508187"/>
    <lineage>
        <taxon>Eukaryota</taxon>
        <taxon>Fungi</taxon>
        <taxon>Dikarya</taxon>
        <taxon>Ascomycota</taxon>
        <taxon>Pezizomycotina</taxon>
        <taxon>Dothideomycetes</taxon>
        <taxon>Dothideomycetidae</taxon>
        <taxon>Mycosphaerellales</taxon>
        <taxon>Teratosphaeriaceae</taxon>
        <taxon>Meristemomyces</taxon>
    </lineage>
</organism>
<dbReference type="EMBL" id="JAVRRL010000011">
    <property type="protein sequence ID" value="KAK5115738.1"/>
    <property type="molecule type" value="Genomic_DNA"/>
</dbReference>
<sequence length="252" mass="28693">MSIPSFANRMTLRRLHQTINRNISHTARRTENPHSTRNATSNPGRTIPGPSWAWIEPLATPWRAYGAMQRRSPLITQFSSSLVIYFLGDLSAQTVGSQGFSEPDSHYEPIRGVRAMIIAAISCIPSYKWFIWLGNNFNYKSHWFSIAVKIFVSQICFTPVFNTYFFGMQSLLAGGSWEETKRRVVATVPISFVNSWKVWPIVTAFSFTYLKPQNRPVFAGCIAVVWQTYLSWLNKNAERKDGKMVVGEKGKV</sequence>
<feature type="transmembrane region" description="Helical" evidence="6">
    <location>
        <begin position="143"/>
        <end position="165"/>
    </location>
</feature>
<evidence type="ECO:0000256" key="1">
    <source>
        <dbReference type="ARBA" id="ARBA00004141"/>
    </source>
</evidence>
<evidence type="ECO:0000256" key="4">
    <source>
        <dbReference type="ARBA" id="ARBA00022989"/>
    </source>
</evidence>
<feature type="compositionally biased region" description="Polar residues" evidence="7">
    <location>
        <begin position="35"/>
        <end position="44"/>
    </location>
</feature>
<evidence type="ECO:0000256" key="5">
    <source>
        <dbReference type="ARBA" id="ARBA00023136"/>
    </source>
</evidence>
<dbReference type="Proteomes" id="UP001310890">
    <property type="component" value="Unassembled WGS sequence"/>
</dbReference>
<keyword evidence="3 6" id="KW-0812">Transmembrane</keyword>
<dbReference type="Pfam" id="PF04117">
    <property type="entry name" value="Mpv17_PMP22"/>
    <property type="match status" value="1"/>
</dbReference>
<evidence type="ECO:0000256" key="7">
    <source>
        <dbReference type="SAM" id="MobiDB-lite"/>
    </source>
</evidence>
<evidence type="ECO:0000313" key="9">
    <source>
        <dbReference type="Proteomes" id="UP001310890"/>
    </source>
</evidence>
<gene>
    <name evidence="8" type="ORF">LTR62_000827</name>
</gene>
<feature type="transmembrane region" description="Helical" evidence="6">
    <location>
        <begin position="113"/>
        <end position="131"/>
    </location>
</feature>